<organism evidence="2 3">
    <name type="scientific">Streptosporangium longisporum</name>
    <dbReference type="NCBI Taxonomy" id="46187"/>
    <lineage>
        <taxon>Bacteria</taxon>
        <taxon>Bacillati</taxon>
        <taxon>Actinomycetota</taxon>
        <taxon>Actinomycetes</taxon>
        <taxon>Streptosporangiales</taxon>
        <taxon>Streptosporangiaceae</taxon>
        <taxon>Streptosporangium</taxon>
    </lineage>
</organism>
<sequence length="96" mass="9859">MNARAAAVNEERWGAYPLVLGGALAALVLALVLGLPYWGGIAMGAVMTLGALARLAGGGRLAVRRKATDVVTLGGLGVVLMVAGIILEFKDLMPMR</sequence>
<gene>
    <name evidence="2" type="ORF">GCM10017559_12800</name>
</gene>
<name>A0ABP6K9G5_9ACTN</name>
<dbReference type="RefSeq" id="WP_344889713.1">
    <property type="nucleotide sequence ID" value="NZ_BAAAWD010000006.1"/>
</dbReference>
<keyword evidence="1" id="KW-0812">Transmembrane</keyword>
<feature type="transmembrane region" description="Helical" evidence="1">
    <location>
        <begin position="12"/>
        <end position="31"/>
    </location>
</feature>
<keyword evidence="3" id="KW-1185">Reference proteome</keyword>
<protein>
    <recommendedName>
        <fullName evidence="4">DUF3017 domain-containing protein</fullName>
    </recommendedName>
</protein>
<dbReference type="EMBL" id="BAAAWD010000006">
    <property type="protein sequence ID" value="GAA2993902.1"/>
    <property type="molecule type" value="Genomic_DNA"/>
</dbReference>
<keyword evidence="1" id="KW-0472">Membrane</keyword>
<comment type="caution">
    <text evidence="2">The sequence shown here is derived from an EMBL/GenBank/DDBJ whole genome shotgun (WGS) entry which is preliminary data.</text>
</comment>
<evidence type="ECO:0000313" key="2">
    <source>
        <dbReference type="EMBL" id="GAA2993902.1"/>
    </source>
</evidence>
<evidence type="ECO:0000256" key="1">
    <source>
        <dbReference type="SAM" id="Phobius"/>
    </source>
</evidence>
<evidence type="ECO:0000313" key="3">
    <source>
        <dbReference type="Proteomes" id="UP001499930"/>
    </source>
</evidence>
<keyword evidence="1" id="KW-1133">Transmembrane helix</keyword>
<proteinExistence type="predicted"/>
<evidence type="ECO:0008006" key="4">
    <source>
        <dbReference type="Google" id="ProtNLM"/>
    </source>
</evidence>
<feature type="transmembrane region" description="Helical" evidence="1">
    <location>
        <begin position="67"/>
        <end position="87"/>
    </location>
</feature>
<accession>A0ABP6K9G5</accession>
<dbReference type="Proteomes" id="UP001499930">
    <property type="component" value="Unassembled WGS sequence"/>
</dbReference>
<reference evidence="3" key="1">
    <citation type="journal article" date="2019" name="Int. J. Syst. Evol. Microbiol.">
        <title>The Global Catalogue of Microorganisms (GCM) 10K type strain sequencing project: providing services to taxonomists for standard genome sequencing and annotation.</title>
        <authorList>
            <consortium name="The Broad Institute Genomics Platform"/>
            <consortium name="The Broad Institute Genome Sequencing Center for Infectious Disease"/>
            <person name="Wu L."/>
            <person name="Ma J."/>
        </authorList>
    </citation>
    <scope>NUCLEOTIDE SEQUENCE [LARGE SCALE GENOMIC DNA]</scope>
    <source>
        <strain evidence="3">JCM 3106</strain>
    </source>
</reference>
<feature type="transmembrane region" description="Helical" evidence="1">
    <location>
        <begin position="37"/>
        <end position="55"/>
    </location>
</feature>